<proteinExistence type="predicted"/>
<comment type="caution">
    <text evidence="1">The sequence shown here is derived from an EMBL/GenBank/DDBJ whole genome shotgun (WGS) entry which is preliminary data.</text>
</comment>
<dbReference type="EMBL" id="CM037017">
    <property type="protein sequence ID" value="KAH7677930.1"/>
    <property type="molecule type" value="Genomic_DNA"/>
</dbReference>
<protein>
    <submittedName>
        <fullName evidence="1">Leucine-rich repeat protein</fullName>
    </submittedName>
</protein>
<sequence length="1034" mass="113742">MELFTVLLCSHFELEATSANALSAHSQQCLDLLDLKKGFIKLDESDDYDDYSATTSLPHWHAGTNCCGWEGVSCDAASGLVVSLDLSERYMGGNIMPSLFNLTSLQTLNLAYNLFNQSAVLLSDFEKLANLTHLNLSYSGIFGQVPIGISRLTKLISLDLSNGLKLEKPDLGTLIRHLSNLKELYLDNVDISSSRTEWCQAISDSAPGLQALSLQDSSLSGPIDSSLSKLRNLSILRLDDNYLFSQVPDFFGKFSSLTVLSLSDCGLEGPFPTKVFELLNLKTLDLSYNSMLAGYFPEFPLNSSLETLTVSLTNFSGRLPNSLGNLKSLTSLNLAGCNFSEPIPWSIWNLNELVSLDLTDNHLSGDLPSMPASSKISILRLSHNNFTGSIPNTLSSARHLVSLRLQGNSLTGSIPMSLFTLPILKELYLADNKLSGQLQEFTNASSTLRSVHLSGNNLQGKLPKSLADLSALMSLYLGSNNFDDSLLELELFGHLQNLTELDLSGINVFTSNQIADSSDLFPSLTYLELNSCNLTAIPSFLKHKKNMLLLDLSNNRINGAIPNWIWSSSLSYLNLSRNLFTSVEGFFSNSSTDTVIIDLHSNLLQGPIPLPPPNSTFVDYSNNLFTSSIPFNISYYLKKTIFFSLSNNSLTGEVPSSICTATELYIIDISHNNLSGSIPACVLESLANLRVLNARENSFQGSMPQKVSSTCAIQTINLHGNKLEGVVPSSWANCAELRVLDLGRNKLAGSFPHRLMNLPALKVLVLKENKFFGHLAGICEGNHSFMNLQIFDISSNHFTGSLPSECFKSMKAMMVHQGHMETIGYWNDSSGAPYYQDTITVDLKGFEIKLVKILTTFTSIDLSNNRFMGSIPQVFGDLKSLHSLNMSLNGFTGEIPWVLGDMSDLEALDLSRNQLSGVIPSSLTSLTFLAFLNLSNNNLVGRVPQSYQFFTFSNSSFEGNPGLCGSPLSKDCINSTSVEPSSDSKNAPTEFDIDKIWFWMLTGLGYGVGFAAAIIFQLFFPKWKLWYKRRFMNR</sequence>
<reference evidence="2" key="1">
    <citation type="journal article" date="2022" name="Nat. Commun.">
        <title>Chromosome evolution and the genetic basis of agronomically important traits in greater yam.</title>
        <authorList>
            <person name="Bredeson J.V."/>
            <person name="Lyons J.B."/>
            <person name="Oniyinde I.O."/>
            <person name="Okereke N.R."/>
            <person name="Kolade O."/>
            <person name="Nnabue I."/>
            <person name="Nwadili C.O."/>
            <person name="Hribova E."/>
            <person name="Parker M."/>
            <person name="Nwogha J."/>
            <person name="Shu S."/>
            <person name="Carlson J."/>
            <person name="Kariba R."/>
            <person name="Muthemba S."/>
            <person name="Knop K."/>
            <person name="Barton G.J."/>
            <person name="Sherwood A.V."/>
            <person name="Lopez-Montes A."/>
            <person name="Asiedu R."/>
            <person name="Jamnadass R."/>
            <person name="Muchugi A."/>
            <person name="Goodstein D."/>
            <person name="Egesi C.N."/>
            <person name="Featherston J."/>
            <person name="Asfaw A."/>
            <person name="Simpson G.G."/>
            <person name="Dolezel J."/>
            <person name="Hendre P.S."/>
            <person name="Van Deynze A."/>
            <person name="Kumar P.L."/>
            <person name="Obidiegwu J.E."/>
            <person name="Bhattacharjee R."/>
            <person name="Rokhsar D.S."/>
        </authorList>
    </citation>
    <scope>NUCLEOTIDE SEQUENCE [LARGE SCALE GENOMIC DNA]</scope>
    <source>
        <strain evidence="2">cv. TDa95/00328</strain>
    </source>
</reference>
<name>A0ACB7VU64_DIOAL</name>
<evidence type="ECO:0000313" key="1">
    <source>
        <dbReference type="EMBL" id="KAH7677930.1"/>
    </source>
</evidence>
<dbReference type="Proteomes" id="UP000827976">
    <property type="component" value="Chromosome 7"/>
</dbReference>
<organism evidence="1 2">
    <name type="scientific">Dioscorea alata</name>
    <name type="common">Purple yam</name>
    <dbReference type="NCBI Taxonomy" id="55571"/>
    <lineage>
        <taxon>Eukaryota</taxon>
        <taxon>Viridiplantae</taxon>
        <taxon>Streptophyta</taxon>
        <taxon>Embryophyta</taxon>
        <taxon>Tracheophyta</taxon>
        <taxon>Spermatophyta</taxon>
        <taxon>Magnoliopsida</taxon>
        <taxon>Liliopsida</taxon>
        <taxon>Dioscoreales</taxon>
        <taxon>Dioscoreaceae</taxon>
        <taxon>Dioscorea</taxon>
    </lineage>
</organism>
<gene>
    <name evidence="1" type="ORF">IHE45_07G115500</name>
</gene>
<keyword evidence="2" id="KW-1185">Reference proteome</keyword>
<accession>A0ACB7VU64</accession>
<evidence type="ECO:0000313" key="2">
    <source>
        <dbReference type="Proteomes" id="UP000827976"/>
    </source>
</evidence>